<protein>
    <submittedName>
        <fullName evidence="3">Uncharacterized protein</fullName>
    </submittedName>
</protein>
<sequence>MRSLAVLPFLALACQLTSAQFFGQLAQPQSLSFAIQPPPVQAAPGAAFFDAAPSGPLGAPLRRDYSHRAVVLNAEREAQLPPNLLNPFYKNPRIAEALAKESWFTNEEMHVTDREAEKIPRQKIYSVLKNAGFVNRRRR</sequence>
<feature type="signal peptide" evidence="1">
    <location>
        <begin position="1"/>
        <end position="19"/>
    </location>
</feature>
<dbReference type="Proteomes" id="UP000291343">
    <property type="component" value="Unassembled WGS sequence"/>
</dbReference>
<comment type="caution">
    <text evidence="3">The sequence shown here is derived from an EMBL/GenBank/DDBJ whole genome shotgun (WGS) entry which is preliminary data.</text>
</comment>
<reference evidence="3 4" key="1">
    <citation type="journal article" date="2017" name="Gigascience">
        <title>Genome sequence of the small brown planthopper, Laodelphax striatellus.</title>
        <authorList>
            <person name="Zhu J."/>
            <person name="Jiang F."/>
            <person name="Wang X."/>
            <person name="Yang P."/>
            <person name="Bao Y."/>
            <person name="Zhao W."/>
            <person name="Wang W."/>
            <person name="Lu H."/>
            <person name="Wang Q."/>
            <person name="Cui N."/>
            <person name="Li J."/>
            <person name="Chen X."/>
            <person name="Luo L."/>
            <person name="Yu J."/>
            <person name="Kang L."/>
            <person name="Cui F."/>
        </authorList>
    </citation>
    <scope>NUCLEOTIDE SEQUENCE [LARGE SCALE GENOMIC DNA]</scope>
    <source>
        <strain evidence="3">Lst14</strain>
        <tissue evidence="3">Whole body</tissue>
    </source>
</reference>
<feature type="chain" id="PRO_5036115454" evidence="1">
    <location>
        <begin position="20"/>
        <end position="139"/>
    </location>
</feature>
<dbReference type="InParanoid" id="A0A482XTG2"/>
<evidence type="ECO:0000256" key="1">
    <source>
        <dbReference type="SAM" id="SignalP"/>
    </source>
</evidence>
<dbReference type="EMBL" id="QKKF02000111">
    <property type="protein sequence ID" value="RZF49292.1"/>
    <property type="molecule type" value="Genomic_DNA"/>
</dbReference>
<dbReference type="AlphaFoldDB" id="A0A482XTG2"/>
<evidence type="ECO:0000313" key="2">
    <source>
        <dbReference type="EMBL" id="RZF49291.1"/>
    </source>
</evidence>
<dbReference type="OrthoDB" id="7674957at2759"/>
<evidence type="ECO:0000313" key="3">
    <source>
        <dbReference type="EMBL" id="RZF49292.1"/>
    </source>
</evidence>
<evidence type="ECO:0000313" key="4">
    <source>
        <dbReference type="Proteomes" id="UP000291343"/>
    </source>
</evidence>
<reference evidence="3" key="2">
    <citation type="submission" date="2019-02" db="EMBL/GenBank/DDBJ databases">
        <authorList>
            <person name="Zhu J."/>
            <person name="Jiang F."/>
            <person name="Wang X."/>
            <person name="Yang P."/>
            <person name="Bao Y."/>
            <person name="Zhao W."/>
            <person name="Wang W."/>
            <person name="Lu H."/>
            <person name="Wang Q."/>
            <person name="Cui N."/>
            <person name="Li J."/>
            <person name="Chen X."/>
            <person name="Luo L."/>
            <person name="Yu J."/>
            <person name="Kang L."/>
            <person name="Cui F."/>
        </authorList>
    </citation>
    <scope>NUCLEOTIDE SEQUENCE</scope>
    <source>
        <strain evidence="3">Lst14</strain>
        <tissue evidence="3">Whole body</tissue>
    </source>
</reference>
<accession>A0A482XTG2</accession>
<gene>
    <name evidence="2" type="ORF">LSTR_LSTR011815</name>
    <name evidence="3" type="ORF">LSTR_LSTR011816</name>
</gene>
<organism evidence="3 4">
    <name type="scientific">Laodelphax striatellus</name>
    <name type="common">Small brown planthopper</name>
    <name type="synonym">Delphax striatella</name>
    <dbReference type="NCBI Taxonomy" id="195883"/>
    <lineage>
        <taxon>Eukaryota</taxon>
        <taxon>Metazoa</taxon>
        <taxon>Ecdysozoa</taxon>
        <taxon>Arthropoda</taxon>
        <taxon>Hexapoda</taxon>
        <taxon>Insecta</taxon>
        <taxon>Pterygota</taxon>
        <taxon>Neoptera</taxon>
        <taxon>Paraneoptera</taxon>
        <taxon>Hemiptera</taxon>
        <taxon>Auchenorrhyncha</taxon>
        <taxon>Fulgoroidea</taxon>
        <taxon>Delphacidae</taxon>
        <taxon>Criomorphinae</taxon>
        <taxon>Laodelphax</taxon>
    </lineage>
</organism>
<name>A0A482XTG2_LAOST</name>
<keyword evidence="4" id="KW-1185">Reference proteome</keyword>
<proteinExistence type="predicted"/>
<dbReference type="EMBL" id="QKKF02000111">
    <property type="protein sequence ID" value="RZF49291.1"/>
    <property type="molecule type" value="Genomic_DNA"/>
</dbReference>
<keyword evidence="1" id="KW-0732">Signal</keyword>